<organism evidence="1 2">
    <name type="scientific">Peribacillus frigoritolerans</name>
    <dbReference type="NCBI Taxonomy" id="450367"/>
    <lineage>
        <taxon>Bacteria</taxon>
        <taxon>Bacillati</taxon>
        <taxon>Bacillota</taxon>
        <taxon>Bacilli</taxon>
        <taxon>Bacillales</taxon>
        <taxon>Bacillaceae</taxon>
        <taxon>Peribacillus</taxon>
    </lineage>
</organism>
<sequence>MACFGQQADVKYCRCRRLLHEYKEDIQLDRQGPEMVALIYSLSIKNQKGLGMKSFLNL</sequence>
<accession>A0A941J8U0</accession>
<dbReference type="Proteomes" id="UP000680045">
    <property type="component" value="Unassembled WGS sequence"/>
</dbReference>
<dbReference type="AlphaFoldDB" id="A0A941J8U0"/>
<dbReference type="EMBL" id="JAGTPW010000063">
    <property type="protein sequence ID" value="MBR8646021.1"/>
    <property type="molecule type" value="Genomic_DNA"/>
</dbReference>
<name>A0A941J8U0_9BACI</name>
<evidence type="ECO:0000313" key="1">
    <source>
        <dbReference type="EMBL" id="MBR8646021.1"/>
    </source>
</evidence>
<comment type="caution">
    <text evidence="1">The sequence shown here is derived from an EMBL/GenBank/DDBJ whole genome shotgun (WGS) entry which is preliminary data.</text>
</comment>
<evidence type="ECO:0000313" key="2">
    <source>
        <dbReference type="Proteomes" id="UP000680045"/>
    </source>
</evidence>
<protein>
    <submittedName>
        <fullName evidence="1">Uncharacterized protein</fullName>
    </submittedName>
</protein>
<reference evidence="1" key="1">
    <citation type="submission" date="2021-04" db="EMBL/GenBank/DDBJ databases">
        <title>Whole genome sequencing of Enterococci isolates from hospitalized patients.</title>
        <authorList>
            <person name="Ogoti B.M."/>
            <person name="Onyambu F.G."/>
        </authorList>
    </citation>
    <scope>NUCLEOTIDE SEQUENCE</scope>
    <source>
        <strain evidence="1">242</strain>
    </source>
</reference>
<gene>
    <name evidence="1" type="ORF">KEH51_25230</name>
</gene>
<proteinExistence type="predicted"/>